<reference evidence="2" key="4">
    <citation type="submission" date="2019-03" db="UniProtKB">
        <authorList>
            <consortium name="EnsemblPlants"/>
        </authorList>
    </citation>
    <scope>IDENTIFICATION</scope>
</reference>
<keyword evidence="3" id="KW-1185">Reference proteome</keyword>
<reference evidence="2" key="5">
    <citation type="journal article" date="2021" name="G3 (Bethesda)">
        <title>Aegilops tauschii genome assembly Aet v5.0 features greater sequence contiguity and improved annotation.</title>
        <authorList>
            <person name="Wang L."/>
            <person name="Zhu T."/>
            <person name="Rodriguez J.C."/>
            <person name="Deal K.R."/>
            <person name="Dubcovsky J."/>
            <person name="McGuire P.E."/>
            <person name="Lux T."/>
            <person name="Spannagl M."/>
            <person name="Mayer K.F.X."/>
            <person name="Baldrich P."/>
            <person name="Meyers B.C."/>
            <person name="Huo N."/>
            <person name="Gu Y.Q."/>
            <person name="Zhou H."/>
            <person name="Devos K.M."/>
            <person name="Bennetzen J.L."/>
            <person name="Unver T."/>
            <person name="Budak H."/>
            <person name="Gulick P.J."/>
            <person name="Galiba G."/>
            <person name="Kalapos B."/>
            <person name="Nelson D.R."/>
            <person name="Li P."/>
            <person name="You F.M."/>
            <person name="Luo M.C."/>
            <person name="Dvorak J."/>
        </authorList>
    </citation>
    <scope>NUCLEOTIDE SEQUENCE [LARGE SCALE GENOMIC DNA]</scope>
    <source>
        <strain evidence="2">cv. AL8/78</strain>
    </source>
</reference>
<dbReference type="Proteomes" id="UP000015105">
    <property type="component" value="Chromosome 4D"/>
</dbReference>
<protein>
    <submittedName>
        <fullName evidence="2">Uncharacterized protein</fullName>
    </submittedName>
</protein>
<dbReference type="EnsemblPlants" id="AET4Gv20473400.23">
    <property type="protein sequence ID" value="AET4Gv20473400.23"/>
    <property type="gene ID" value="AET4Gv20473400"/>
</dbReference>
<sequence length="162" mass="18437">MWHCWVLQGQEKVLQGQEDPNNAARRGGNEGGGWWVEEKLNQDNTIFLLWANQRRRCSPWPESSRSELSMCVQLLLPARLGCLAVGPVYLKYQCPRPPSGWRQPRRHEVQRGPRRRPATYARERRCGGGDAEPQLQGAVCMGDFRAAWSGNPVEVWGGRGRD</sequence>
<dbReference type="AlphaFoldDB" id="A0A453I7W2"/>
<feature type="region of interest" description="Disordered" evidence="1">
    <location>
        <begin position="101"/>
        <end position="129"/>
    </location>
</feature>
<evidence type="ECO:0000313" key="2">
    <source>
        <dbReference type="EnsemblPlants" id="AET4Gv20473400.23"/>
    </source>
</evidence>
<evidence type="ECO:0000313" key="3">
    <source>
        <dbReference type="Proteomes" id="UP000015105"/>
    </source>
</evidence>
<organism evidence="2 3">
    <name type="scientific">Aegilops tauschii subsp. strangulata</name>
    <name type="common">Goatgrass</name>
    <dbReference type="NCBI Taxonomy" id="200361"/>
    <lineage>
        <taxon>Eukaryota</taxon>
        <taxon>Viridiplantae</taxon>
        <taxon>Streptophyta</taxon>
        <taxon>Embryophyta</taxon>
        <taxon>Tracheophyta</taxon>
        <taxon>Spermatophyta</taxon>
        <taxon>Magnoliopsida</taxon>
        <taxon>Liliopsida</taxon>
        <taxon>Poales</taxon>
        <taxon>Poaceae</taxon>
        <taxon>BOP clade</taxon>
        <taxon>Pooideae</taxon>
        <taxon>Triticodae</taxon>
        <taxon>Triticeae</taxon>
        <taxon>Triticinae</taxon>
        <taxon>Aegilops</taxon>
    </lineage>
</organism>
<dbReference type="Gramene" id="AET4Gv20473400.23">
    <property type="protein sequence ID" value="AET4Gv20473400.23"/>
    <property type="gene ID" value="AET4Gv20473400"/>
</dbReference>
<reference evidence="2" key="3">
    <citation type="journal article" date="2017" name="Nature">
        <title>Genome sequence of the progenitor of the wheat D genome Aegilops tauschii.</title>
        <authorList>
            <person name="Luo M.C."/>
            <person name="Gu Y.Q."/>
            <person name="Puiu D."/>
            <person name="Wang H."/>
            <person name="Twardziok S.O."/>
            <person name="Deal K.R."/>
            <person name="Huo N."/>
            <person name="Zhu T."/>
            <person name="Wang L."/>
            <person name="Wang Y."/>
            <person name="McGuire P.E."/>
            <person name="Liu S."/>
            <person name="Long H."/>
            <person name="Ramasamy R.K."/>
            <person name="Rodriguez J.C."/>
            <person name="Van S.L."/>
            <person name="Yuan L."/>
            <person name="Wang Z."/>
            <person name="Xia Z."/>
            <person name="Xiao L."/>
            <person name="Anderson O.D."/>
            <person name="Ouyang S."/>
            <person name="Liang Y."/>
            <person name="Zimin A.V."/>
            <person name="Pertea G."/>
            <person name="Qi P."/>
            <person name="Bennetzen J.L."/>
            <person name="Dai X."/>
            <person name="Dawson M.W."/>
            <person name="Muller H.G."/>
            <person name="Kugler K."/>
            <person name="Rivarola-Duarte L."/>
            <person name="Spannagl M."/>
            <person name="Mayer K.F.X."/>
            <person name="Lu F.H."/>
            <person name="Bevan M.W."/>
            <person name="Leroy P."/>
            <person name="Li P."/>
            <person name="You F.M."/>
            <person name="Sun Q."/>
            <person name="Liu Z."/>
            <person name="Lyons E."/>
            <person name="Wicker T."/>
            <person name="Salzberg S.L."/>
            <person name="Devos K.M."/>
            <person name="Dvorak J."/>
        </authorList>
    </citation>
    <scope>NUCLEOTIDE SEQUENCE [LARGE SCALE GENOMIC DNA]</scope>
    <source>
        <strain evidence="2">cv. AL8/78</strain>
    </source>
</reference>
<evidence type="ECO:0000256" key="1">
    <source>
        <dbReference type="SAM" id="MobiDB-lite"/>
    </source>
</evidence>
<reference evidence="3" key="1">
    <citation type="journal article" date="2014" name="Science">
        <title>Ancient hybridizations among the ancestral genomes of bread wheat.</title>
        <authorList>
            <consortium name="International Wheat Genome Sequencing Consortium,"/>
            <person name="Marcussen T."/>
            <person name="Sandve S.R."/>
            <person name="Heier L."/>
            <person name="Spannagl M."/>
            <person name="Pfeifer M."/>
            <person name="Jakobsen K.S."/>
            <person name="Wulff B.B."/>
            <person name="Steuernagel B."/>
            <person name="Mayer K.F."/>
            <person name="Olsen O.A."/>
        </authorList>
    </citation>
    <scope>NUCLEOTIDE SEQUENCE [LARGE SCALE GENOMIC DNA]</scope>
    <source>
        <strain evidence="3">cv. AL8/78</strain>
    </source>
</reference>
<proteinExistence type="predicted"/>
<accession>A0A453I7W2</accession>
<reference evidence="3" key="2">
    <citation type="journal article" date="2017" name="Nat. Plants">
        <title>The Aegilops tauschii genome reveals multiple impacts of transposons.</title>
        <authorList>
            <person name="Zhao G."/>
            <person name="Zou C."/>
            <person name="Li K."/>
            <person name="Wang K."/>
            <person name="Li T."/>
            <person name="Gao L."/>
            <person name="Zhang X."/>
            <person name="Wang H."/>
            <person name="Yang Z."/>
            <person name="Liu X."/>
            <person name="Jiang W."/>
            <person name="Mao L."/>
            <person name="Kong X."/>
            <person name="Jiao Y."/>
            <person name="Jia J."/>
        </authorList>
    </citation>
    <scope>NUCLEOTIDE SEQUENCE [LARGE SCALE GENOMIC DNA]</scope>
    <source>
        <strain evidence="3">cv. AL8/78</strain>
    </source>
</reference>
<name>A0A453I7W2_AEGTS</name>